<evidence type="ECO:0000313" key="1">
    <source>
        <dbReference type="EMBL" id="CAH0392158.1"/>
    </source>
</evidence>
<dbReference type="Proteomes" id="UP001152759">
    <property type="component" value="Chromosome 6"/>
</dbReference>
<dbReference type="AlphaFoldDB" id="A0A9P0F8C4"/>
<proteinExistence type="predicted"/>
<sequence>MFMGWLSLNDDSETLKFASSKLEHSVKCNPGPVLLMRDFNLSSELWGNVKVEKRGNILAEWILAIDLVVSDLILFHDLDTFTYYMKLIMFVFMESCSNHGRSISLLSAGSSWIFDLGSNSRGYTDARVNLGR</sequence>
<name>A0A9P0F8C4_BEMTA</name>
<dbReference type="Gene3D" id="3.60.10.10">
    <property type="entry name" value="Endonuclease/exonuclease/phosphatase"/>
    <property type="match status" value="1"/>
</dbReference>
<protein>
    <submittedName>
        <fullName evidence="1">Uncharacterized protein</fullName>
    </submittedName>
</protein>
<dbReference type="SUPFAM" id="SSF56219">
    <property type="entry name" value="DNase I-like"/>
    <property type="match status" value="1"/>
</dbReference>
<reference evidence="1" key="1">
    <citation type="submission" date="2021-12" db="EMBL/GenBank/DDBJ databases">
        <authorList>
            <person name="King R."/>
        </authorList>
    </citation>
    <scope>NUCLEOTIDE SEQUENCE</scope>
</reference>
<organism evidence="1 2">
    <name type="scientific">Bemisia tabaci</name>
    <name type="common">Sweetpotato whitefly</name>
    <name type="synonym">Aleurodes tabaci</name>
    <dbReference type="NCBI Taxonomy" id="7038"/>
    <lineage>
        <taxon>Eukaryota</taxon>
        <taxon>Metazoa</taxon>
        <taxon>Ecdysozoa</taxon>
        <taxon>Arthropoda</taxon>
        <taxon>Hexapoda</taxon>
        <taxon>Insecta</taxon>
        <taxon>Pterygota</taxon>
        <taxon>Neoptera</taxon>
        <taxon>Paraneoptera</taxon>
        <taxon>Hemiptera</taxon>
        <taxon>Sternorrhyncha</taxon>
        <taxon>Aleyrodoidea</taxon>
        <taxon>Aleyrodidae</taxon>
        <taxon>Aleyrodinae</taxon>
        <taxon>Bemisia</taxon>
    </lineage>
</organism>
<keyword evidence="2" id="KW-1185">Reference proteome</keyword>
<dbReference type="EMBL" id="OU963867">
    <property type="protein sequence ID" value="CAH0392158.1"/>
    <property type="molecule type" value="Genomic_DNA"/>
</dbReference>
<accession>A0A9P0F8C4</accession>
<gene>
    <name evidence="1" type="ORF">BEMITA_LOCUS10704</name>
</gene>
<evidence type="ECO:0000313" key="2">
    <source>
        <dbReference type="Proteomes" id="UP001152759"/>
    </source>
</evidence>
<dbReference type="InterPro" id="IPR036691">
    <property type="entry name" value="Endo/exonu/phosph_ase_sf"/>
</dbReference>